<dbReference type="Proteomes" id="UP001206895">
    <property type="component" value="Unassembled WGS sequence"/>
</dbReference>
<evidence type="ECO:0000313" key="5">
    <source>
        <dbReference type="Proteomes" id="UP001206895"/>
    </source>
</evidence>
<dbReference type="Pfam" id="PF00107">
    <property type="entry name" value="ADH_zinc_N"/>
    <property type="match status" value="1"/>
</dbReference>
<dbReference type="SUPFAM" id="SSF50129">
    <property type="entry name" value="GroES-like"/>
    <property type="match status" value="1"/>
</dbReference>
<feature type="domain" description="Enoyl reductase (ER)" evidence="3">
    <location>
        <begin position="10"/>
        <end position="325"/>
    </location>
</feature>
<name>A0ABT1HK73_9NOCA</name>
<dbReference type="InterPro" id="IPR020843">
    <property type="entry name" value="ER"/>
</dbReference>
<dbReference type="PANTHER" id="PTHR48106">
    <property type="entry name" value="QUINONE OXIDOREDUCTASE PIG3-RELATED"/>
    <property type="match status" value="1"/>
</dbReference>
<keyword evidence="5" id="KW-1185">Reference proteome</keyword>
<organism evidence="4 5">
    <name type="scientific">Williamsia maris</name>
    <dbReference type="NCBI Taxonomy" id="72806"/>
    <lineage>
        <taxon>Bacteria</taxon>
        <taxon>Bacillati</taxon>
        <taxon>Actinomycetota</taxon>
        <taxon>Actinomycetes</taxon>
        <taxon>Mycobacteriales</taxon>
        <taxon>Nocardiaceae</taxon>
        <taxon>Williamsia</taxon>
    </lineage>
</organism>
<reference evidence="4 5" key="1">
    <citation type="submission" date="2022-06" db="EMBL/GenBank/DDBJ databases">
        <title>Genomic Encyclopedia of Archaeal and Bacterial Type Strains, Phase II (KMG-II): from individual species to whole genera.</title>
        <authorList>
            <person name="Goeker M."/>
        </authorList>
    </citation>
    <scope>NUCLEOTIDE SEQUENCE [LARGE SCALE GENOMIC DNA]</scope>
    <source>
        <strain evidence="4 5">DSM 44693</strain>
    </source>
</reference>
<dbReference type="EMBL" id="JAMTCJ010000004">
    <property type="protein sequence ID" value="MCP2178327.1"/>
    <property type="molecule type" value="Genomic_DNA"/>
</dbReference>
<dbReference type="Pfam" id="PF08240">
    <property type="entry name" value="ADH_N"/>
    <property type="match status" value="1"/>
</dbReference>
<dbReference type="CDD" id="cd05286">
    <property type="entry name" value="QOR2"/>
    <property type="match status" value="1"/>
</dbReference>
<evidence type="ECO:0000256" key="1">
    <source>
        <dbReference type="ARBA" id="ARBA00022857"/>
    </source>
</evidence>
<keyword evidence="2" id="KW-0560">Oxidoreductase</keyword>
<comment type="caution">
    <text evidence="4">The sequence shown here is derived from an EMBL/GenBank/DDBJ whole genome shotgun (WGS) entry which is preliminary data.</text>
</comment>
<dbReference type="InterPro" id="IPR011032">
    <property type="entry name" value="GroES-like_sf"/>
</dbReference>
<keyword evidence="1" id="KW-0521">NADP</keyword>
<dbReference type="Gene3D" id="3.40.50.720">
    <property type="entry name" value="NAD(P)-binding Rossmann-like Domain"/>
    <property type="match status" value="1"/>
</dbReference>
<dbReference type="InterPro" id="IPR047618">
    <property type="entry name" value="QOR-like"/>
</dbReference>
<dbReference type="InterPro" id="IPR013154">
    <property type="entry name" value="ADH-like_N"/>
</dbReference>
<accession>A0ABT1HK73</accession>
<dbReference type="InterPro" id="IPR013149">
    <property type="entry name" value="ADH-like_C"/>
</dbReference>
<proteinExistence type="predicted"/>
<protein>
    <submittedName>
        <fullName evidence="4">NADPH2:quinone reductase</fullName>
    </submittedName>
</protein>
<dbReference type="SMART" id="SM00829">
    <property type="entry name" value="PKS_ER"/>
    <property type="match status" value="1"/>
</dbReference>
<dbReference type="Gene3D" id="3.90.180.10">
    <property type="entry name" value="Medium-chain alcohol dehydrogenases, catalytic domain"/>
    <property type="match status" value="1"/>
</dbReference>
<evidence type="ECO:0000313" key="4">
    <source>
        <dbReference type="EMBL" id="MCP2178327.1"/>
    </source>
</evidence>
<gene>
    <name evidence="4" type="ORF">LX13_004168</name>
</gene>
<sequence length="327" mass="33482">MKAIHVTAHGGPEVLRSVDVDDPTPGPGQLAVRVGAVGINFIDTYLRSGLYPSQTPYVPGSEGAGTVVAVGEGVDESRVGSRVAWSDAPGSYAEIALVTAARAVPVPDGVSDPVAASALLQGLTAHYLLDGSAHPQGPTADTPGDTILVHAGAGGVGLVLTQMAAARGIRVITTVSTDAKEELSRTAGASEVLRYGDHVADTVRELTDGAGVAVVYDGVGADTFEQSLRSTRVRGTVVLFGAASGPVPPFDLQRLNGLGSLSVTRPTLANFVSDPDEFAWRSGEVMSAVAQGRVDVRVGNSYALADAEQAHRDLEARATTGSVVLIP</sequence>
<dbReference type="InterPro" id="IPR036291">
    <property type="entry name" value="NAD(P)-bd_dom_sf"/>
</dbReference>
<dbReference type="PANTHER" id="PTHR48106:SF13">
    <property type="entry name" value="QUINONE OXIDOREDUCTASE-RELATED"/>
    <property type="match status" value="1"/>
</dbReference>
<evidence type="ECO:0000256" key="2">
    <source>
        <dbReference type="ARBA" id="ARBA00023002"/>
    </source>
</evidence>
<dbReference type="RefSeq" id="WP_253663254.1">
    <property type="nucleotide sequence ID" value="NZ_BAAAJQ010000003.1"/>
</dbReference>
<evidence type="ECO:0000259" key="3">
    <source>
        <dbReference type="SMART" id="SM00829"/>
    </source>
</evidence>
<dbReference type="SUPFAM" id="SSF51735">
    <property type="entry name" value="NAD(P)-binding Rossmann-fold domains"/>
    <property type="match status" value="1"/>
</dbReference>